<keyword evidence="2" id="KW-1185">Reference proteome</keyword>
<dbReference type="AlphaFoldDB" id="A0A3D9C919"/>
<protein>
    <recommendedName>
        <fullName evidence="3">Lipoprotein</fullName>
    </recommendedName>
</protein>
<evidence type="ECO:0000313" key="1">
    <source>
        <dbReference type="EMBL" id="REC62367.1"/>
    </source>
</evidence>
<dbReference type="PROSITE" id="PS51257">
    <property type="entry name" value="PROKAR_LIPOPROTEIN"/>
    <property type="match status" value="1"/>
</dbReference>
<dbReference type="EMBL" id="QNVT01000009">
    <property type="protein sequence ID" value="REC62367.1"/>
    <property type="molecule type" value="Genomic_DNA"/>
</dbReference>
<organism evidence="1 2">
    <name type="scientific">Chryseobacterium pennae</name>
    <dbReference type="NCBI Taxonomy" id="2258962"/>
    <lineage>
        <taxon>Bacteria</taxon>
        <taxon>Pseudomonadati</taxon>
        <taxon>Bacteroidota</taxon>
        <taxon>Flavobacteriia</taxon>
        <taxon>Flavobacteriales</taxon>
        <taxon>Weeksellaceae</taxon>
        <taxon>Chryseobacterium group</taxon>
        <taxon>Chryseobacterium</taxon>
    </lineage>
</organism>
<dbReference type="Proteomes" id="UP000256686">
    <property type="component" value="Unassembled WGS sequence"/>
</dbReference>
<gene>
    <name evidence="1" type="ORF">DRF65_11700</name>
</gene>
<accession>A0A3D9C919</accession>
<evidence type="ECO:0000313" key="2">
    <source>
        <dbReference type="Proteomes" id="UP000256686"/>
    </source>
</evidence>
<name>A0A3D9C919_9FLAO</name>
<dbReference type="RefSeq" id="WP_115970938.1">
    <property type="nucleotide sequence ID" value="NZ_QNVT01000009.1"/>
</dbReference>
<reference evidence="2" key="1">
    <citation type="submission" date="2018-06" db="EMBL/GenBank/DDBJ databases">
        <authorList>
            <person name="Lum Nde A."/>
            <person name="Hugo C."/>
        </authorList>
    </citation>
    <scope>NUCLEOTIDE SEQUENCE [LARGE SCALE GENOMIC DNA]</scope>
    <source>
        <strain evidence="2">1_F178</strain>
    </source>
</reference>
<comment type="caution">
    <text evidence="1">The sequence shown here is derived from an EMBL/GenBank/DDBJ whole genome shotgun (WGS) entry which is preliminary data.</text>
</comment>
<evidence type="ECO:0008006" key="3">
    <source>
        <dbReference type="Google" id="ProtNLM"/>
    </source>
</evidence>
<sequence>MYKLIIGICILFLYSCGTNKFNRLSKYNSFEREGDYYRFKNDSLDVTMLIFGGFEMAENKKEFDSINKVLHQPTHKYKGDKLFYLQNSTYKTYDCALLVENKKLPEQMKESKQFITKTIQCGNSALSFKISRTTFDETMQFYFKNFKCLKE</sequence>
<proteinExistence type="predicted"/>